<evidence type="ECO:0000256" key="1">
    <source>
        <dbReference type="SAM" id="Coils"/>
    </source>
</evidence>
<protein>
    <submittedName>
        <fullName evidence="3">Uncharacterized protein</fullName>
    </submittedName>
</protein>
<keyword evidence="4" id="KW-1185">Reference proteome</keyword>
<evidence type="ECO:0000313" key="4">
    <source>
        <dbReference type="Proteomes" id="UP000694560"/>
    </source>
</evidence>
<dbReference type="AlphaFoldDB" id="A0A8C5UD78"/>
<dbReference type="OrthoDB" id="9218037at2759"/>
<dbReference type="Proteomes" id="UP000694560">
    <property type="component" value="Unplaced"/>
</dbReference>
<accession>A0A8C5UD78</accession>
<keyword evidence="1" id="KW-0175">Coiled coil</keyword>
<sequence>MISNLKTTDTAAFYALLAKHNARPSPGGEEWALDNWFNLENVIDRIYSLQHAAKFKFGRDKTIICSVLGALITDSLQNLVETLQKQLDEERKQLDEARNQIYLLQAALREEYLKNSNNVDLPQETDTKETIYPHKELALAKNYGENCCPRMRRLIKTEYNYISDEDFDPHITTKQIPFTATKLAKLKKEFGRLPHKSETEYVFRVSLTGGDQIQLTEQEASGYWGHGVFLTTGDKRHTWSLTQRAAYWAGGLNPLERGDPLAIIGSPDQLLECVHKAACLQMIHERKLMRGYKSPMQLPVKSEMMTPLICGLPESLKPTAIVLQKTIAAMSPVERLDRFLRNPTDQTGSTDPDNRKIWTWGEVAEDLINYNRKYGPIKTIEEKPEKIKGVRYIEAPYTKNEQHFSQRKFWWNLGIRKGIPRHIMDGLPLNQLSRFVSSWPEGKPKSSNRRLNDYSHYRP</sequence>
<evidence type="ECO:0000256" key="2">
    <source>
        <dbReference type="SAM" id="MobiDB-lite"/>
    </source>
</evidence>
<feature type="region of interest" description="Disordered" evidence="2">
    <location>
        <begin position="438"/>
        <end position="459"/>
    </location>
</feature>
<evidence type="ECO:0000313" key="3">
    <source>
        <dbReference type="Ensembl" id="ENSMCSP00000020161.1"/>
    </source>
</evidence>
<organism evidence="3 4">
    <name type="scientific">Malurus cyaneus samueli</name>
    <dbReference type="NCBI Taxonomy" id="2593467"/>
    <lineage>
        <taxon>Eukaryota</taxon>
        <taxon>Metazoa</taxon>
        <taxon>Chordata</taxon>
        <taxon>Craniata</taxon>
        <taxon>Vertebrata</taxon>
        <taxon>Euteleostomi</taxon>
        <taxon>Archelosauria</taxon>
        <taxon>Archosauria</taxon>
        <taxon>Dinosauria</taxon>
        <taxon>Saurischia</taxon>
        <taxon>Theropoda</taxon>
        <taxon>Coelurosauria</taxon>
        <taxon>Aves</taxon>
        <taxon>Neognathae</taxon>
        <taxon>Neoaves</taxon>
        <taxon>Telluraves</taxon>
        <taxon>Australaves</taxon>
        <taxon>Passeriformes</taxon>
        <taxon>Meliphagoidea</taxon>
        <taxon>Maluridae</taxon>
        <taxon>Malurus</taxon>
    </lineage>
</organism>
<reference evidence="3" key="2">
    <citation type="submission" date="2025-09" db="UniProtKB">
        <authorList>
            <consortium name="Ensembl"/>
        </authorList>
    </citation>
    <scope>IDENTIFICATION</scope>
</reference>
<name>A0A8C5UD78_9PASS</name>
<feature type="coiled-coil region" evidence="1">
    <location>
        <begin position="73"/>
        <end position="107"/>
    </location>
</feature>
<reference evidence="3" key="1">
    <citation type="submission" date="2025-08" db="UniProtKB">
        <authorList>
            <consortium name="Ensembl"/>
        </authorList>
    </citation>
    <scope>IDENTIFICATION</scope>
</reference>
<dbReference type="Ensembl" id="ENSMCST00000020678.1">
    <property type="protein sequence ID" value="ENSMCSP00000020161.1"/>
    <property type="gene ID" value="ENSMCSG00000014148.1"/>
</dbReference>
<feature type="compositionally biased region" description="Basic and acidic residues" evidence="2">
    <location>
        <begin position="450"/>
        <end position="459"/>
    </location>
</feature>
<proteinExistence type="predicted"/>